<feature type="transmembrane region" description="Helical" evidence="1">
    <location>
        <begin position="162"/>
        <end position="181"/>
    </location>
</feature>
<feature type="transmembrane region" description="Helical" evidence="1">
    <location>
        <begin position="391"/>
        <end position="408"/>
    </location>
</feature>
<dbReference type="Pfam" id="PF01970">
    <property type="entry name" value="TctA"/>
    <property type="match status" value="1"/>
</dbReference>
<feature type="domain" description="DUF112" evidence="2">
    <location>
        <begin position="17"/>
        <end position="440"/>
    </location>
</feature>
<comment type="caution">
    <text evidence="3">The sequence shown here is derived from an EMBL/GenBank/DDBJ whole genome shotgun (WGS) entry which is preliminary data.</text>
</comment>
<dbReference type="PANTHER" id="PTHR35342:SF5">
    <property type="entry name" value="TRICARBOXYLIC TRANSPORT PROTEIN"/>
    <property type="match status" value="1"/>
</dbReference>
<gene>
    <name evidence="3" type="ORF">GLS40_13805</name>
</gene>
<feature type="transmembrane region" description="Helical" evidence="1">
    <location>
        <begin position="135"/>
        <end position="155"/>
    </location>
</feature>
<reference evidence="3 4" key="1">
    <citation type="submission" date="2019-11" db="EMBL/GenBank/DDBJ databases">
        <title>Pseudooceanicola pacifica sp. nov., isolated from deep-sea sediment of the Pacific Ocean.</title>
        <authorList>
            <person name="Lyu L."/>
        </authorList>
    </citation>
    <scope>NUCLEOTIDE SEQUENCE [LARGE SCALE GENOMIC DNA]</scope>
    <source>
        <strain evidence="3 4">216_PA32_1</strain>
    </source>
</reference>
<feature type="transmembrane region" description="Helical" evidence="1">
    <location>
        <begin position="467"/>
        <end position="488"/>
    </location>
</feature>
<feature type="transmembrane region" description="Helical" evidence="1">
    <location>
        <begin position="361"/>
        <end position="379"/>
    </location>
</feature>
<proteinExistence type="predicted"/>
<evidence type="ECO:0000256" key="1">
    <source>
        <dbReference type="SAM" id="Phobius"/>
    </source>
</evidence>
<keyword evidence="1" id="KW-1133">Transmembrane helix</keyword>
<dbReference type="AlphaFoldDB" id="A0A844WFE4"/>
<keyword evidence="1" id="KW-0472">Membrane</keyword>
<feature type="transmembrane region" description="Helical" evidence="1">
    <location>
        <begin position="12"/>
        <end position="30"/>
    </location>
</feature>
<dbReference type="RefSeq" id="WP_160383318.1">
    <property type="nucleotide sequence ID" value="NZ_WNXQ01000008.1"/>
</dbReference>
<dbReference type="InterPro" id="IPR002823">
    <property type="entry name" value="DUF112_TM"/>
</dbReference>
<dbReference type="EMBL" id="WNXQ01000008">
    <property type="protein sequence ID" value="MWB79110.1"/>
    <property type="molecule type" value="Genomic_DNA"/>
</dbReference>
<feature type="transmembrane region" description="Helical" evidence="1">
    <location>
        <begin position="414"/>
        <end position="429"/>
    </location>
</feature>
<dbReference type="Proteomes" id="UP000443843">
    <property type="component" value="Unassembled WGS sequence"/>
</dbReference>
<evidence type="ECO:0000313" key="3">
    <source>
        <dbReference type="EMBL" id="MWB79110.1"/>
    </source>
</evidence>
<evidence type="ECO:0000259" key="2">
    <source>
        <dbReference type="Pfam" id="PF01970"/>
    </source>
</evidence>
<organism evidence="3 4">
    <name type="scientific">Pseudooceanicola pacificus</name>
    <dbReference type="NCBI Taxonomy" id="2676438"/>
    <lineage>
        <taxon>Bacteria</taxon>
        <taxon>Pseudomonadati</taxon>
        <taxon>Pseudomonadota</taxon>
        <taxon>Alphaproteobacteria</taxon>
        <taxon>Rhodobacterales</taxon>
        <taxon>Paracoccaceae</taxon>
        <taxon>Pseudooceanicola</taxon>
    </lineage>
</organism>
<feature type="transmembrane region" description="Helical" evidence="1">
    <location>
        <begin position="318"/>
        <end position="341"/>
    </location>
</feature>
<keyword evidence="1" id="KW-0812">Transmembrane</keyword>
<feature type="transmembrane region" description="Helical" evidence="1">
    <location>
        <begin position="109"/>
        <end position="129"/>
    </location>
</feature>
<dbReference type="PANTHER" id="PTHR35342">
    <property type="entry name" value="TRICARBOXYLIC TRANSPORT PROTEIN"/>
    <property type="match status" value="1"/>
</dbReference>
<name>A0A844WFE4_9RHOB</name>
<keyword evidence="4" id="KW-1185">Reference proteome</keyword>
<protein>
    <submittedName>
        <fullName evidence="3">Tricarboxylate transporter family protein</fullName>
    </submittedName>
</protein>
<evidence type="ECO:0000313" key="4">
    <source>
        <dbReference type="Proteomes" id="UP000443843"/>
    </source>
</evidence>
<feature type="transmembrane region" description="Helical" evidence="1">
    <location>
        <begin position="436"/>
        <end position="455"/>
    </location>
</feature>
<sequence>MEHVLTAFQNVFTGPALFWVGAGVLLGYILGAIPGLGKATGAAVAIPLTYYLDPVSALGLLIGIAKGSGAGSAVSAILLNTPGEPSSAPTALDGYPLARQGNAQKALKMGLFASVIGDFLSTIVLIVLAAPLARYALLIGPVELCAILIFSLTFIGGLSGGSMIKGLIAACFGIFFATVGMETETFVPRLTFGFLQLDDGISLVPMAIGMLAVAEMIVQAGNRREIDAQSAEMKDSDNPDDRRITGAEWRRCAPVILRGTFIGSVVGILPGLGASVGSFLSYGATKRASKTPEKFGTGMIEGVAAAESADNAVVPSSFVPLFALGIPGSVIAAILIAAFILHGLTPGPRMFVEQPGLVADLYVAMLSASLIMLILGYAGQRFFAMIIRVPLRLIIPGVLLFCCVGSYMETSSAFSIYVMLFFTLIGFLSRKLDFSFVTFLIGFVIAPKLELSFRQSLQLLDHDWANLVHHPIAIVFFLAAVVTVLAVARKQAGQSVEPIDIEREELS</sequence>
<accession>A0A844WFE4</accession>